<keyword evidence="3" id="KW-1185">Reference proteome</keyword>
<dbReference type="KEGG" id="ton:TON_0190"/>
<sequence>MDEIKKWTIYLIFLVAGFATGAGSIGLFPQFWLQYGLTGMVVHLVFLAILTYVAILEAETVMKSGYYFVELYNKVSKRPAMVLSIFAAIAMFLSYYTANTMLTVLSPVLGTGTVARLIAKILMFAIAFVILTRAKEKTFAIMAIGSVIFVVAVTITTVAFKVQISEGATYLAMAKHMLVARHPITLDLIKAAAERAIYGVGLGFAFYLMLGSFINERFNAKVIIGVGILVQLFIGILSTITVVYAIAPTTPDRLLQYVHGGEEGAIQLMGELPHILADYPTLILLIGISAFFAGITSLLPTAEIGLQIVESTLRVSRNKAAAYLVAVALAIGVIDSSPSTADMVLKAVSVTTFFTAIFELYPVLASKEKPSTSALAMAGIAAVLFLVGGLYALFAVFRAGGVYVVSGIIAAVVILFGLFGDKLVPEKA</sequence>
<evidence type="ECO:0000313" key="2">
    <source>
        <dbReference type="EMBL" id="ACJ15675.1"/>
    </source>
</evidence>
<feature type="transmembrane region" description="Helical" evidence="1">
    <location>
        <begin position="40"/>
        <end position="58"/>
    </location>
</feature>
<dbReference type="HOGENOM" id="CLU_638768_0_0_2"/>
<feature type="transmembrane region" description="Helical" evidence="1">
    <location>
        <begin position="196"/>
        <end position="215"/>
    </location>
</feature>
<dbReference type="SUPFAM" id="SSF161070">
    <property type="entry name" value="SNF-like"/>
    <property type="match status" value="1"/>
</dbReference>
<name>B6YSY8_THEON</name>
<feature type="transmembrane region" description="Helical" evidence="1">
    <location>
        <begin position="320"/>
        <end position="337"/>
    </location>
</feature>
<gene>
    <name evidence="2" type="ordered locus">TON_0190</name>
</gene>
<protein>
    <submittedName>
        <fullName evidence="2">Hypothetical membrane protein, conserved</fullName>
    </submittedName>
</protein>
<feature type="transmembrane region" description="Helical" evidence="1">
    <location>
        <begin position="279"/>
        <end position="299"/>
    </location>
</feature>
<feature type="transmembrane region" description="Helical" evidence="1">
    <location>
        <begin position="222"/>
        <end position="247"/>
    </location>
</feature>
<dbReference type="AlphaFoldDB" id="B6YSY8"/>
<dbReference type="EMBL" id="CP000855">
    <property type="protein sequence ID" value="ACJ15675.1"/>
    <property type="molecule type" value="Genomic_DNA"/>
</dbReference>
<dbReference type="OrthoDB" id="99721at2157"/>
<evidence type="ECO:0000256" key="1">
    <source>
        <dbReference type="SAM" id="Phobius"/>
    </source>
</evidence>
<dbReference type="eggNOG" id="arCOG03818">
    <property type="taxonomic scope" value="Archaea"/>
</dbReference>
<reference evidence="2 3" key="1">
    <citation type="journal article" date="2008" name="J. Bacteriol.">
        <title>The complete genome sequence of Thermococcus onnurineus NA1 reveals a mixed heterotrophic and carboxydotrophic metabolism.</title>
        <authorList>
            <person name="Lee H.S."/>
            <person name="Kang S.G."/>
            <person name="Bae S.S."/>
            <person name="Lim J.K."/>
            <person name="Cho Y."/>
            <person name="Kim Y.J."/>
            <person name="Jeon J.H."/>
            <person name="Cha S.S."/>
            <person name="Kwon K.K."/>
            <person name="Kim H.T."/>
            <person name="Park C.J."/>
            <person name="Lee H.W."/>
            <person name="Kim S.I."/>
            <person name="Chun J."/>
            <person name="Colwell R.R."/>
            <person name="Kim S.J."/>
            <person name="Lee J.H."/>
        </authorList>
    </citation>
    <scope>NUCLEOTIDE SEQUENCE [LARGE SCALE GENOMIC DNA]</scope>
    <source>
        <strain evidence="2 3">NA1</strain>
    </source>
</reference>
<feature type="transmembrane region" description="Helical" evidence="1">
    <location>
        <begin position="400"/>
        <end position="419"/>
    </location>
</feature>
<feature type="transmembrane region" description="Helical" evidence="1">
    <location>
        <begin position="7"/>
        <end position="28"/>
    </location>
</feature>
<dbReference type="Proteomes" id="UP000002727">
    <property type="component" value="Chromosome"/>
</dbReference>
<feature type="transmembrane region" description="Helical" evidence="1">
    <location>
        <begin position="138"/>
        <end position="160"/>
    </location>
</feature>
<dbReference type="RefSeq" id="WP_012571148.1">
    <property type="nucleotide sequence ID" value="NC_011529.1"/>
</dbReference>
<keyword evidence="1" id="KW-1133">Transmembrane helix</keyword>
<dbReference type="InterPro" id="IPR037272">
    <property type="entry name" value="SNS_sf"/>
</dbReference>
<organism evidence="2 3">
    <name type="scientific">Thermococcus onnurineus (strain NA1)</name>
    <dbReference type="NCBI Taxonomy" id="523850"/>
    <lineage>
        <taxon>Archaea</taxon>
        <taxon>Methanobacteriati</taxon>
        <taxon>Methanobacteriota</taxon>
        <taxon>Thermococci</taxon>
        <taxon>Thermococcales</taxon>
        <taxon>Thermococcaceae</taxon>
        <taxon>Thermococcus</taxon>
    </lineage>
</organism>
<feature type="transmembrane region" description="Helical" evidence="1">
    <location>
        <begin position="79"/>
        <end position="98"/>
    </location>
</feature>
<dbReference type="NCBIfam" id="NF037979">
    <property type="entry name" value="Na_transp"/>
    <property type="match status" value="1"/>
</dbReference>
<keyword evidence="1" id="KW-0472">Membrane</keyword>
<feature type="transmembrane region" description="Helical" evidence="1">
    <location>
        <begin position="374"/>
        <end position="394"/>
    </location>
</feature>
<evidence type="ECO:0000313" key="3">
    <source>
        <dbReference type="Proteomes" id="UP000002727"/>
    </source>
</evidence>
<feature type="transmembrane region" description="Helical" evidence="1">
    <location>
        <begin position="104"/>
        <end position="131"/>
    </location>
</feature>
<dbReference type="GeneID" id="7017847"/>
<proteinExistence type="predicted"/>
<keyword evidence="1" id="KW-0812">Transmembrane</keyword>
<accession>B6YSY8</accession>
<dbReference type="PATRIC" id="fig|523850.10.peg.191"/>